<dbReference type="Proteomes" id="UP001501115">
    <property type="component" value="Unassembled WGS sequence"/>
</dbReference>
<protein>
    <submittedName>
        <fullName evidence="1">Uncharacterized protein</fullName>
    </submittedName>
</protein>
<keyword evidence="2" id="KW-1185">Reference proteome</keyword>
<proteinExistence type="predicted"/>
<organism evidence="1 2">
    <name type="scientific">Streptomyces venetus</name>
    <dbReference type="NCBI Taxonomy" id="1701086"/>
    <lineage>
        <taxon>Bacteria</taxon>
        <taxon>Bacillati</taxon>
        <taxon>Actinomycetota</taxon>
        <taxon>Actinomycetes</taxon>
        <taxon>Kitasatosporales</taxon>
        <taxon>Streptomycetaceae</taxon>
        <taxon>Streptomyces</taxon>
    </lineage>
</organism>
<gene>
    <name evidence="1" type="ORF">GCM10023086_42420</name>
</gene>
<name>A0ABP8G7W0_9ACTN</name>
<reference evidence="2" key="1">
    <citation type="journal article" date="2019" name="Int. J. Syst. Evol. Microbiol.">
        <title>The Global Catalogue of Microorganisms (GCM) 10K type strain sequencing project: providing services to taxonomists for standard genome sequencing and annotation.</title>
        <authorList>
            <consortium name="The Broad Institute Genomics Platform"/>
            <consortium name="The Broad Institute Genome Sequencing Center for Infectious Disease"/>
            <person name="Wu L."/>
            <person name="Ma J."/>
        </authorList>
    </citation>
    <scope>NUCLEOTIDE SEQUENCE [LARGE SCALE GENOMIC DNA]</scope>
    <source>
        <strain evidence="2">JCM 31290</strain>
    </source>
</reference>
<dbReference type="EMBL" id="BAABET010000006">
    <property type="protein sequence ID" value="GAA4318798.1"/>
    <property type="molecule type" value="Genomic_DNA"/>
</dbReference>
<comment type="caution">
    <text evidence="1">The sequence shown here is derived from an EMBL/GenBank/DDBJ whole genome shotgun (WGS) entry which is preliminary data.</text>
</comment>
<evidence type="ECO:0000313" key="2">
    <source>
        <dbReference type="Proteomes" id="UP001501115"/>
    </source>
</evidence>
<sequence>MVVRTGWSVVPPECPPQRLFNSGCGDVTPLTCGECAPASSESALDPGWEGATVQALHPAAAPHFSRLYLLTARVPWSTLTAP</sequence>
<accession>A0ABP8G7W0</accession>
<evidence type="ECO:0000313" key="1">
    <source>
        <dbReference type="EMBL" id="GAA4318798.1"/>
    </source>
</evidence>